<accession>A0ABQ3CET5</accession>
<gene>
    <name evidence="2" type="ORF">GCM10010345_03560</name>
</gene>
<protein>
    <recommendedName>
        <fullName evidence="4">Integral membrane protein</fullName>
    </recommendedName>
</protein>
<dbReference type="RefSeq" id="WP_306433301.1">
    <property type="nucleotide sequence ID" value="NZ_BMVN01000001.1"/>
</dbReference>
<keyword evidence="1" id="KW-0472">Membrane</keyword>
<evidence type="ECO:0000313" key="2">
    <source>
        <dbReference type="EMBL" id="GHA02771.1"/>
    </source>
</evidence>
<feature type="transmembrane region" description="Helical" evidence="1">
    <location>
        <begin position="173"/>
        <end position="191"/>
    </location>
</feature>
<dbReference type="Pfam" id="PF05675">
    <property type="entry name" value="DUF817"/>
    <property type="match status" value="1"/>
</dbReference>
<feature type="transmembrane region" description="Helical" evidence="1">
    <location>
        <begin position="147"/>
        <end position="166"/>
    </location>
</feature>
<evidence type="ECO:0000256" key="1">
    <source>
        <dbReference type="SAM" id="Phobius"/>
    </source>
</evidence>
<dbReference type="InterPro" id="IPR008535">
    <property type="entry name" value="DUF817"/>
</dbReference>
<dbReference type="Proteomes" id="UP000653644">
    <property type="component" value="Unassembled WGS sequence"/>
</dbReference>
<dbReference type="EMBL" id="BMVN01000001">
    <property type="protein sequence ID" value="GHA02771.1"/>
    <property type="molecule type" value="Genomic_DNA"/>
</dbReference>
<keyword evidence="1" id="KW-0812">Transmembrane</keyword>
<organism evidence="2 3">
    <name type="scientific">Streptomyces canarius</name>
    <dbReference type="NCBI Taxonomy" id="285453"/>
    <lineage>
        <taxon>Bacteria</taxon>
        <taxon>Bacillati</taxon>
        <taxon>Actinomycetota</taxon>
        <taxon>Actinomycetes</taxon>
        <taxon>Kitasatosporales</taxon>
        <taxon>Streptomycetaceae</taxon>
        <taxon>Streptomyces</taxon>
    </lineage>
</organism>
<name>A0ABQ3CET5_9ACTN</name>
<keyword evidence="3" id="KW-1185">Reference proteome</keyword>
<evidence type="ECO:0008006" key="4">
    <source>
        <dbReference type="Google" id="ProtNLM"/>
    </source>
</evidence>
<sequence>MRKEEKSAASGLRHGFGQLARFGMVQARACACAVALSAGLGASRLLPPLPVARYTWSSSTACCSPYELIKVRLGSWSYPEDALTKVAGVPLYGGLLYAAVAGHVCRARRLMGLRYTRYRAAATTLVAATVYLNFFTHHRIPDLRRPLAAAMTAATAGTWVGFSVGAHRYRMPLTASFVLIGFFLWVAENAAT</sequence>
<reference evidence="3" key="1">
    <citation type="journal article" date="2019" name="Int. J. Syst. Evol. Microbiol.">
        <title>The Global Catalogue of Microorganisms (GCM) 10K type strain sequencing project: providing services to taxonomists for standard genome sequencing and annotation.</title>
        <authorList>
            <consortium name="The Broad Institute Genomics Platform"/>
            <consortium name="The Broad Institute Genome Sequencing Center for Infectious Disease"/>
            <person name="Wu L."/>
            <person name="Ma J."/>
        </authorList>
    </citation>
    <scope>NUCLEOTIDE SEQUENCE [LARGE SCALE GENOMIC DNA]</scope>
    <source>
        <strain evidence="3">JCM 4733</strain>
    </source>
</reference>
<keyword evidence="1" id="KW-1133">Transmembrane helix</keyword>
<proteinExistence type="predicted"/>
<comment type="caution">
    <text evidence="2">The sequence shown here is derived from an EMBL/GenBank/DDBJ whole genome shotgun (WGS) entry which is preliminary data.</text>
</comment>
<feature type="transmembrane region" description="Helical" evidence="1">
    <location>
        <begin position="118"/>
        <end position="135"/>
    </location>
</feature>
<evidence type="ECO:0000313" key="3">
    <source>
        <dbReference type="Proteomes" id="UP000653644"/>
    </source>
</evidence>